<comment type="caution">
    <text evidence="1">The sequence shown here is derived from an EMBL/GenBank/DDBJ whole genome shotgun (WGS) entry which is preliminary data.</text>
</comment>
<dbReference type="RefSeq" id="WP_055228801.1">
    <property type="nucleotide sequence ID" value="NZ_CP083686.1"/>
</dbReference>
<accession>A0A415M3I3</accession>
<name>A0A415M3I3_BACT4</name>
<protein>
    <submittedName>
        <fullName evidence="1">Uncharacterized protein</fullName>
    </submittedName>
</protein>
<reference evidence="1 2" key="1">
    <citation type="submission" date="2018-08" db="EMBL/GenBank/DDBJ databases">
        <title>A genome reference for cultivated species of the human gut microbiota.</title>
        <authorList>
            <person name="Zou Y."/>
            <person name="Xue W."/>
            <person name="Luo G."/>
        </authorList>
    </citation>
    <scope>NUCLEOTIDE SEQUENCE [LARGE SCALE GENOMIC DNA]</scope>
    <source>
        <strain evidence="1 2">AF37-12</strain>
    </source>
</reference>
<proteinExistence type="predicted"/>
<sequence>MYLKKEKEFQYHPAIIKMLEDVVGGGTIARADLRKALFDGHPLDELPPYCIAGRDENGGWHIIKTAKVLEAVEAAGKVIKVAKNHLFAIGDFVTAGGKFDGASDKITAIDKSNAAYDSITLAAAIGAMAKDMVLVAVKAKADAGSAEATVETSEVAITMAKVDLTVANQSCGLMVRGTIEEQNMPFPLDADLKKLMPLIRFV</sequence>
<evidence type="ECO:0000313" key="2">
    <source>
        <dbReference type="Proteomes" id="UP000283616"/>
    </source>
</evidence>
<dbReference type="Proteomes" id="UP000283616">
    <property type="component" value="Unassembled WGS sequence"/>
</dbReference>
<dbReference type="EMBL" id="QROV01000005">
    <property type="protein sequence ID" value="RHL62301.1"/>
    <property type="molecule type" value="Genomic_DNA"/>
</dbReference>
<gene>
    <name evidence="1" type="ORF">DW011_05440</name>
</gene>
<dbReference type="AlphaFoldDB" id="A0A415M3I3"/>
<organism evidence="1 2">
    <name type="scientific">Bacteroides thetaiotaomicron</name>
    <dbReference type="NCBI Taxonomy" id="818"/>
    <lineage>
        <taxon>Bacteria</taxon>
        <taxon>Pseudomonadati</taxon>
        <taxon>Bacteroidota</taxon>
        <taxon>Bacteroidia</taxon>
        <taxon>Bacteroidales</taxon>
        <taxon>Bacteroidaceae</taxon>
        <taxon>Bacteroides</taxon>
    </lineage>
</organism>
<evidence type="ECO:0000313" key="1">
    <source>
        <dbReference type="EMBL" id="RHL62301.1"/>
    </source>
</evidence>